<dbReference type="Proteomes" id="UP000737171">
    <property type="component" value="Unassembled WGS sequence"/>
</dbReference>
<dbReference type="PANTHER" id="PTHR30619:SF1">
    <property type="entry name" value="RECOMBINATION PROTEIN 2"/>
    <property type="match status" value="1"/>
</dbReference>
<dbReference type="InterPro" id="IPR035681">
    <property type="entry name" value="ComA-like_MBL"/>
</dbReference>
<feature type="transmembrane region" description="Helical" evidence="6">
    <location>
        <begin position="306"/>
        <end position="327"/>
    </location>
</feature>
<proteinExistence type="predicted"/>
<feature type="transmembrane region" description="Helical" evidence="6">
    <location>
        <begin position="31"/>
        <end position="51"/>
    </location>
</feature>
<dbReference type="NCBIfam" id="TIGR00360">
    <property type="entry name" value="ComEC_N-term"/>
    <property type="match status" value="1"/>
</dbReference>
<feature type="transmembrane region" description="Helical" evidence="6">
    <location>
        <begin position="95"/>
        <end position="116"/>
    </location>
</feature>
<dbReference type="Pfam" id="PF00753">
    <property type="entry name" value="Lactamase_B"/>
    <property type="match status" value="1"/>
</dbReference>
<dbReference type="CDD" id="cd07731">
    <property type="entry name" value="ComA-like_MBL-fold"/>
    <property type="match status" value="1"/>
</dbReference>
<feature type="transmembrane region" description="Helical" evidence="6">
    <location>
        <begin position="460"/>
        <end position="479"/>
    </location>
</feature>
<dbReference type="SUPFAM" id="SSF56281">
    <property type="entry name" value="Metallo-hydrolase/oxidoreductase"/>
    <property type="match status" value="1"/>
</dbReference>
<comment type="subcellular location">
    <subcellularLocation>
        <location evidence="1">Cell membrane</location>
        <topology evidence="1">Multi-pass membrane protein</topology>
    </subcellularLocation>
</comment>
<feature type="transmembrane region" description="Helical" evidence="6">
    <location>
        <begin position="58"/>
        <end position="75"/>
    </location>
</feature>
<dbReference type="RefSeq" id="WP_173128081.1">
    <property type="nucleotide sequence ID" value="NZ_JABRWJ010000007.1"/>
</dbReference>
<evidence type="ECO:0000313" key="9">
    <source>
        <dbReference type="Proteomes" id="UP000737171"/>
    </source>
</evidence>
<evidence type="ECO:0000256" key="3">
    <source>
        <dbReference type="ARBA" id="ARBA00022692"/>
    </source>
</evidence>
<gene>
    <name evidence="8" type="ORF">HLB44_23760</name>
</gene>
<feature type="transmembrane region" description="Helical" evidence="6">
    <location>
        <begin position="405"/>
        <end position="425"/>
    </location>
</feature>
<dbReference type="NCBIfam" id="TIGR00361">
    <property type="entry name" value="ComEC_Rec2"/>
    <property type="match status" value="1"/>
</dbReference>
<evidence type="ECO:0000313" key="8">
    <source>
        <dbReference type="EMBL" id="NRF70025.1"/>
    </source>
</evidence>
<keyword evidence="2" id="KW-1003">Cell membrane</keyword>
<keyword evidence="3 6" id="KW-0812">Transmembrane</keyword>
<name>A0ABX2EN20_9BURK</name>
<accession>A0ABX2EN20</accession>
<feature type="transmembrane region" description="Helical" evidence="6">
    <location>
        <begin position="485"/>
        <end position="508"/>
    </location>
</feature>
<dbReference type="InterPro" id="IPR025405">
    <property type="entry name" value="DUF4131"/>
</dbReference>
<keyword evidence="5 6" id="KW-0472">Membrane</keyword>
<protein>
    <submittedName>
        <fullName evidence="8">DNA internalization-related competence protein ComEC/Rec2</fullName>
    </submittedName>
</protein>
<reference evidence="8 9" key="1">
    <citation type="submission" date="2020-05" db="EMBL/GenBank/DDBJ databases">
        <title>Aquincola sp. isolate from soil.</title>
        <authorList>
            <person name="Han J."/>
            <person name="Kim D.-U."/>
        </authorList>
    </citation>
    <scope>NUCLEOTIDE SEQUENCE [LARGE SCALE GENOMIC DNA]</scope>
    <source>
        <strain evidence="8 9">S2</strain>
    </source>
</reference>
<dbReference type="EMBL" id="JABRWJ010000007">
    <property type="protein sequence ID" value="NRF70025.1"/>
    <property type="molecule type" value="Genomic_DNA"/>
</dbReference>
<evidence type="ECO:0000256" key="2">
    <source>
        <dbReference type="ARBA" id="ARBA00022475"/>
    </source>
</evidence>
<organism evidence="8 9">
    <name type="scientific">Pseudaquabacterium terrae</name>
    <dbReference type="NCBI Taxonomy" id="2732868"/>
    <lineage>
        <taxon>Bacteria</taxon>
        <taxon>Pseudomonadati</taxon>
        <taxon>Pseudomonadota</taxon>
        <taxon>Betaproteobacteria</taxon>
        <taxon>Burkholderiales</taxon>
        <taxon>Sphaerotilaceae</taxon>
        <taxon>Pseudaquabacterium</taxon>
    </lineage>
</organism>
<comment type="caution">
    <text evidence="8">The sequence shown here is derived from an EMBL/GenBank/DDBJ whole genome shotgun (WGS) entry which is preliminary data.</text>
</comment>
<dbReference type="SMART" id="SM00849">
    <property type="entry name" value="Lactamase_B"/>
    <property type="match status" value="1"/>
</dbReference>
<dbReference type="InterPro" id="IPR001279">
    <property type="entry name" value="Metallo-B-lactamas"/>
</dbReference>
<keyword evidence="9" id="KW-1185">Reference proteome</keyword>
<keyword evidence="4 6" id="KW-1133">Transmembrane helix</keyword>
<evidence type="ECO:0000256" key="6">
    <source>
        <dbReference type="SAM" id="Phobius"/>
    </source>
</evidence>
<feature type="transmembrane region" description="Helical" evidence="6">
    <location>
        <begin position="431"/>
        <end position="453"/>
    </location>
</feature>
<dbReference type="Pfam" id="PF03772">
    <property type="entry name" value="Competence"/>
    <property type="match status" value="1"/>
</dbReference>
<feature type="transmembrane region" description="Helical" evidence="6">
    <location>
        <begin position="268"/>
        <end position="291"/>
    </location>
</feature>
<evidence type="ECO:0000256" key="1">
    <source>
        <dbReference type="ARBA" id="ARBA00004651"/>
    </source>
</evidence>
<dbReference type="InterPro" id="IPR052159">
    <property type="entry name" value="Competence_DNA_uptake"/>
</dbReference>
<dbReference type="Gene3D" id="3.60.15.10">
    <property type="entry name" value="Ribonuclease Z/Hydroxyacylglutathione hydrolase-like"/>
    <property type="match status" value="1"/>
</dbReference>
<dbReference type="PANTHER" id="PTHR30619">
    <property type="entry name" value="DNA INTERNALIZATION/COMPETENCE PROTEIN COMEC/REC2"/>
    <property type="match status" value="1"/>
</dbReference>
<evidence type="ECO:0000256" key="4">
    <source>
        <dbReference type="ARBA" id="ARBA00022989"/>
    </source>
</evidence>
<evidence type="ECO:0000256" key="5">
    <source>
        <dbReference type="ARBA" id="ARBA00023136"/>
    </source>
</evidence>
<sequence>MPIPGTNPGWRIAAGGGAWLGGVALQLQQPALWPIGSYGLLLGIGLALLLWAGARRRLGIAAVLGLALLAFASTGGRASLRLAEQLDPALEGRDLVLTGVIAALPNAGAAGTRFLFEVEQASAGGAPVDIPGLISLGWYSALSDDEPGAEPRSTLRAGQRWRLPVRLKQPHGVLNPGGFDVELWLWERGVRATGSVRAASRGAAAPMLLAEGVAHPVERLRQALRDAIQRHVPDARAAGVLAALAVGDQAAIEREDWDLYRRTGIAHLMSISGLHVTMFAWLAGAMIGALWRRWPRGATALPSPVAGGWGGLIAATAYALLAGWGVPAQRTLLMLAVGVLWRSAGWRWPWPLVLLLAAVVVTALDPWALLQPGFWLSFAAVGLLMASETARPSSAARSVPGRLGGLLRSQAVATIGLAPLSLLFFQQVSLVGFIANLLAIPLVTLLITPLALLGSLLPPLWLLGAAAIRGLSTVLELLAGGPGALWTVAAAPAWGVACGLAGALLMVLPLPWRLRWLAVPLLLPMLWPPVHRPAAGTFELVAADVGQGTAVLVRTRGHLLVYDSGPPLGRDSDSGERVLLPLLRARGETRIHQLVLSHRDADHVGGAASLLAGLPVPQLLSSLEPGHALLSADRTNTRCASGQSWTWDGVHFELLHPDDSDYTGAPRRPNALSCVLRVVDGQGRSALLPGDIGAEEEAALLRRHPADRLHSDILLVPHHGSRSSSSEAFLRAVQPRVAVVQAGYRNRFGHPVSDVLARYAALGIPVVRTDRCGAWMWHDGAARCTREVRRRYWHWQAPESGADGGANVAIPSAGEGKQ</sequence>
<feature type="transmembrane region" description="Helical" evidence="6">
    <location>
        <begin position="348"/>
        <end position="368"/>
    </location>
</feature>
<dbReference type="InterPro" id="IPR036866">
    <property type="entry name" value="RibonucZ/Hydroxyglut_hydro"/>
</dbReference>
<dbReference type="InterPro" id="IPR004477">
    <property type="entry name" value="ComEC_N"/>
</dbReference>
<dbReference type="Pfam" id="PF13567">
    <property type="entry name" value="DUF4131"/>
    <property type="match status" value="1"/>
</dbReference>
<evidence type="ECO:0000259" key="7">
    <source>
        <dbReference type="SMART" id="SM00849"/>
    </source>
</evidence>
<feature type="domain" description="Metallo-beta-lactamase" evidence="7">
    <location>
        <begin position="547"/>
        <end position="744"/>
    </location>
</feature>
<dbReference type="InterPro" id="IPR004797">
    <property type="entry name" value="Competence_ComEC/Rec2"/>
</dbReference>